<dbReference type="GO" id="GO:0008168">
    <property type="term" value="F:methyltransferase activity"/>
    <property type="evidence" value="ECO:0007669"/>
    <property type="project" value="UniProtKB-KW"/>
</dbReference>
<accession>A0A5B9WBV6</accession>
<feature type="domain" description="Methyltransferase type 12" evidence="1">
    <location>
        <begin position="37"/>
        <end position="132"/>
    </location>
</feature>
<dbReference type="RefSeq" id="WP_148597488.1">
    <property type="nucleotide sequence ID" value="NZ_CP042997.1"/>
</dbReference>
<dbReference type="EMBL" id="CP042997">
    <property type="protein sequence ID" value="QEH37997.1"/>
    <property type="molecule type" value="Genomic_DNA"/>
</dbReference>
<reference evidence="2 3" key="1">
    <citation type="submission" date="2019-08" db="EMBL/GenBank/DDBJ databases">
        <title>Deep-cultivation of Planctomycetes and their phenomic and genomic characterization uncovers novel biology.</title>
        <authorList>
            <person name="Wiegand S."/>
            <person name="Jogler M."/>
            <person name="Boedeker C."/>
            <person name="Pinto D."/>
            <person name="Vollmers J."/>
            <person name="Rivas-Marin E."/>
            <person name="Kohn T."/>
            <person name="Peeters S.H."/>
            <person name="Heuer A."/>
            <person name="Rast P."/>
            <person name="Oberbeckmann S."/>
            <person name="Bunk B."/>
            <person name="Jeske O."/>
            <person name="Meyerdierks A."/>
            <person name="Storesund J.E."/>
            <person name="Kallscheuer N."/>
            <person name="Luecker S."/>
            <person name="Lage O.M."/>
            <person name="Pohl T."/>
            <person name="Merkel B.J."/>
            <person name="Hornburger P."/>
            <person name="Mueller R.-W."/>
            <person name="Bruemmer F."/>
            <person name="Labrenz M."/>
            <person name="Spormann A.M."/>
            <person name="Op den Camp H."/>
            <person name="Overmann J."/>
            <person name="Amann R."/>
            <person name="Jetten M.S.M."/>
            <person name="Mascher T."/>
            <person name="Medema M.H."/>
            <person name="Devos D.P."/>
            <person name="Kaster A.-K."/>
            <person name="Ovreas L."/>
            <person name="Rohde M."/>
            <person name="Galperin M.Y."/>
            <person name="Jogler C."/>
        </authorList>
    </citation>
    <scope>NUCLEOTIDE SEQUENCE [LARGE SCALE GENOMIC DNA]</scope>
    <source>
        <strain evidence="2 3">OJF2</strain>
    </source>
</reference>
<dbReference type="Pfam" id="PF08242">
    <property type="entry name" value="Methyltransf_12"/>
    <property type="match status" value="1"/>
</dbReference>
<evidence type="ECO:0000313" key="3">
    <source>
        <dbReference type="Proteomes" id="UP000324233"/>
    </source>
</evidence>
<dbReference type="InterPro" id="IPR013217">
    <property type="entry name" value="Methyltransf_12"/>
</dbReference>
<keyword evidence="2" id="KW-0808">Transferase</keyword>
<dbReference type="InterPro" id="IPR029063">
    <property type="entry name" value="SAM-dependent_MTases_sf"/>
</dbReference>
<dbReference type="KEGG" id="agv:OJF2_65930"/>
<evidence type="ECO:0000313" key="2">
    <source>
        <dbReference type="EMBL" id="QEH37997.1"/>
    </source>
</evidence>
<dbReference type="AlphaFoldDB" id="A0A5B9WBV6"/>
<protein>
    <submittedName>
        <fullName evidence="2">Methyltransferase domain protein</fullName>
    </submittedName>
</protein>
<keyword evidence="2" id="KW-0489">Methyltransferase</keyword>
<sequence>MSEYDYAGEELELFAGAVRWKAYCRERLARFIRGDVLEVGAGIGGTTAAYCDGTQASWLCLEPDARMAADLAAKAAGGAFAIRPEVIAGTLAELPQDRRFDSILYIDVLEHIEDDRGELARAAGHLREGGHLVVLCPAHDFLFTPFDRAIGHFRRYNRRMFRAIAPPGLTLEVLDYMDSAGMLLSLGNRLLLRSSMPSSSQIRIWDRVFVPVSRRLDPVFGRRLGKSVVAVWSRRS</sequence>
<dbReference type="OrthoDB" id="9790457at2"/>
<dbReference type="SUPFAM" id="SSF53335">
    <property type="entry name" value="S-adenosyl-L-methionine-dependent methyltransferases"/>
    <property type="match status" value="1"/>
</dbReference>
<dbReference type="Proteomes" id="UP000324233">
    <property type="component" value="Chromosome"/>
</dbReference>
<dbReference type="GO" id="GO:0032259">
    <property type="term" value="P:methylation"/>
    <property type="evidence" value="ECO:0007669"/>
    <property type="project" value="UniProtKB-KW"/>
</dbReference>
<evidence type="ECO:0000259" key="1">
    <source>
        <dbReference type="Pfam" id="PF08242"/>
    </source>
</evidence>
<gene>
    <name evidence="2" type="ORF">OJF2_65930</name>
</gene>
<keyword evidence="3" id="KW-1185">Reference proteome</keyword>
<dbReference type="Gene3D" id="3.40.50.150">
    <property type="entry name" value="Vaccinia Virus protein VP39"/>
    <property type="match status" value="1"/>
</dbReference>
<proteinExistence type="predicted"/>
<organism evidence="2 3">
    <name type="scientific">Aquisphaera giovannonii</name>
    <dbReference type="NCBI Taxonomy" id="406548"/>
    <lineage>
        <taxon>Bacteria</taxon>
        <taxon>Pseudomonadati</taxon>
        <taxon>Planctomycetota</taxon>
        <taxon>Planctomycetia</taxon>
        <taxon>Isosphaerales</taxon>
        <taxon>Isosphaeraceae</taxon>
        <taxon>Aquisphaera</taxon>
    </lineage>
</organism>
<dbReference type="CDD" id="cd02440">
    <property type="entry name" value="AdoMet_MTases"/>
    <property type="match status" value="1"/>
</dbReference>
<name>A0A5B9WBV6_9BACT</name>